<feature type="compositionally biased region" description="Basic and acidic residues" evidence="1">
    <location>
        <begin position="34"/>
        <end position="47"/>
    </location>
</feature>
<dbReference type="EMBL" id="LVLJ01000640">
    <property type="protein sequence ID" value="OAE33529.1"/>
    <property type="molecule type" value="Genomic_DNA"/>
</dbReference>
<dbReference type="AlphaFoldDB" id="A0A176WKF5"/>
<feature type="region of interest" description="Disordered" evidence="1">
    <location>
        <begin position="1"/>
        <end position="85"/>
    </location>
</feature>
<sequence length="236" mass="26707">MLRKSGIRSSRSNKSKSKLSVAGHSSAEFPAQKESQEEMQSSREDSSKLIVAGHSSSEFLAEKESEEEMQSSCEDSRSRDNCESPRSQCNMEEYFHSLQGCEAVRFEFWPGLSFQPSFISFYLKREAPSESVKSKISVWDRSQSHYVDELLEPLEKVVHILSTEVSRGETIRIEEICFKDLQKSSDMVSARKSKSSDATLSWRAFIQVKLKWGTHRAVIGNLIDDVGGGLWPDHLS</sequence>
<feature type="compositionally biased region" description="Basic residues" evidence="1">
    <location>
        <begin position="1"/>
        <end position="17"/>
    </location>
</feature>
<evidence type="ECO:0000313" key="3">
    <source>
        <dbReference type="Proteomes" id="UP000077202"/>
    </source>
</evidence>
<protein>
    <submittedName>
        <fullName evidence="2">Uncharacterized protein</fullName>
    </submittedName>
</protein>
<reference evidence="2" key="1">
    <citation type="submission" date="2016-03" db="EMBL/GenBank/DDBJ databases">
        <title>Mechanisms controlling the formation of the plant cell surface in tip-growing cells are functionally conserved among land plants.</title>
        <authorList>
            <person name="Honkanen S."/>
            <person name="Jones V.A."/>
            <person name="Morieri G."/>
            <person name="Champion C."/>
            <person name="Hetherington A.J."/>
            <person name="Kelly S."/>
            <person name="Saint-Marcoux D."/>
            <person name="Proust H."/>
            <person name="Prescott H."/>
            <person name="Dolan L."/>
        </authorList>
    </citation>
    <scope>NUCLEOTIDE SEQUENCE [LARGE SCALE GENOMIC DNA]</scope>
    <source>
        <tissue evidence="2">Whole gametophyte</tissue>
    </source>
</reference>
<organism evidence="2 3">
    <name type="scientific">Marchantia polymorpha subsp. ruderalis</name>
    <dbReference type="NCBI Taxonomy" id="1480154"/>
    <lineage>
        <taxon>Eukaryota</taxon>
        <taxon>Viridiplantae</taxon>
        <taxon>Streptophyta</taxon>
        <taxon>Embryophyta</taxon>
        <taxon>Marchantiophyta</taxon>
        <taxon>Marchantiopsida</taxon>
        <taxon>Marchantiidae</taxon>
        <taxon>Marchantiales</taxon>
        <taxon>Marchantiaceae</taxon>
        <taxon>Marchantia</taxon>
    </lineage>
</organism>
<keyword evidence="3" id="KW-1185">Reference proteome</keyword>
<accession>A0A176WKF5</accession>
<name>A0A176WKF5_MARPO</name>
<evidence type="ECO:0000256" key="1">
    <source>
        <dbReference type="SAM" id="MobiDB-lite"/>
    </source>
</evidence>
<evidence type="ECO:0000313" key="2">
    <source>
        <dbReference type="EMBL" id="OAE33529.1"/>
    </source>
</evidence>
<comment type="caution">
    <text evidence="2">The sequence shown here is derived from an EMBL/GenBank/DDBJ whole genome shotgun (WGS) entry which is preliminary data.</text>
</comment>
<feature type="compositionally biased region" description="Basic and acidic residues" evidence="1">
    <location>
        <begin position="74"/>
        <end position="83"/>
    </location>
</feature>
<gene>
    <name evidence="2" type="ORF">AXG93_1467s1310</name>
</gene>
<proteinExistence type="predicted"/>
<dbReference type="Proteomes" id="UP000077202">
    <property type="component" value="Unassembled WGS sequence"/>
</dbReference>